<keyword evidence="6" id="KW-0680">Restriction system</keyword>
<dbReference type="AlphaFoldDB" id="A0A9E8SEE8"/>
<proteinExistence type="inferred from homology"/>
<protein>
    <recommendedName>
        <fullName evidence="3">type I site-specific deoxyribonuclease</fullName>
        <ecNumber evidence="3">3.1.21.3</ecNumber>
    </recommendedName>
</protein>
<evidence type="ECO:0000256" key="1">
    <source>
        <dbReference type="ARBA" id="ARBA00000851"/>
    </source>
</evidence>
<evidence type="ECO:0000259" key="11">
    <source>
        <dbReference type="Pfam" id="PF04313"/>
    </source>
</evidence>
<evidence type="ECO:0000256" key="6">
    <source>
        <dbReference type="ARBA" id="ARBA00022747"/>
    </source>
</evidence>
<dbReference type="EC" id="3.1.21.3" evidence="3"/>
<reference evidence="12" key="1">
    <citation type="submission" date="2022-11" db="EMBL/GenBank/DDBJ databases">
        <title>Lacinutrix neustonica HL-RS19T sp. nov., isolated from the surface microlayer sample of brackish Lake Shihwa.</title>
        <authorList>
            <person name="Choi J.Y."/>
            <person name="Hwang C.Y."/>
        </authorList>
    </citation>
    <scope>NUCLEOTIDE SEQUENCE</scope>
    <source>
        <strain evidence="12">HL-RS19</strain>
    </source>
</reference>
<dbReference type="GO" id="GO:0005524">
    <property type="term" value="F:ATP binding"/>
    <property type="evidence" value="ECO:0007669"/>
    <property type="project" value="UniProtKB-KW"/>
</dbReference>
<evidence type="ECO:0000256" key="9">
    <source>
        <dbReference type="ARBA" id="ARBA00022840"/>
    </source>
</evidence>
<accession>A0A9E8SEE8</accession>
<keyword evidence="10" id="KW-0238">DNA-binding</keyword>
<comment type="catalytic activity">
    <reaction evidence="1">
        <text>Endonucleolytic cleavage of DNA to give random double-stranded fragments with terminal 5'-phosphates, ATP is simultaneously hydrolyzed.</text>
        <dbReference type="EC" id="3.1.21.3"/>
    </reaction>
</comment>
<dbReference type="PANTHER" id="PTHR30195:SF15">
    <property type="entry name" value="TYPE I RESTRICTION ENZYME HINDI ENDONUCLEASE SUBUNIT"/>
    <property type="match status" value="1"/>
</dbReference>
<keyword evidence="7 12" id="KW-0255">Endonuclease</keyword>
<dbReference type="Gene3D" id="3.90.1570.50">
    <property type="match status" value="1"/>
</dbReference>
<gene>
    <name evidence="12" type="ORF">N7U66_00260</name>
</gene>
<evidence type="ECO:0000313" key="13">
    <source>
        <dbReference type="Proteomes" id="UP001164705"/>
    </source>
</evidence>
<dbReference type="GO" id="GO:0009035">
    <property type="term" value="F:type I site-specific deoxyribonuclease activity"/>
    <property type="evidence" value="ECO:0007669"/>
    <property type="project" value="UniProtKB-EC"/>
</dbReference>
<feature type="domain" description="Restriction endonuclease type I HsdR N-terminal" evidence="11">
    <location>
        <begin position="3"/>
        <end position="176"/>
    </location>
</feature>
<dbReference type="PANTHER" id="PTHR30195">
    <property type="entry name" value="TYPE I SITE-SPECIFIC DEOXYRIBONUCLEASE PROTEIN SUBUNIT M AND R"/>
    <property type="match status" value="1"/>
</dbReference>
<dbReference type="InterPro" id="IPR007409">
    <property type="entry name" value="Restrct_endonuc_type1_HsdR_N"/>
</dbReference>
<dbReference type="RefSeq" id="WP_267676848.1">
    <property type="nucleotide sequence ID" value="NZ_CP113088.1"/>
</dbReference>
<organism evidence="12 13">
    <name type="scientific">Lacinutrix neustonica</name>
    <dbReference type="NCBI Taxonomy" id="2980107"/>
    <lineage>
        <taxon>Bacteria</taxon>
        <taxon>Pseudomonadati</taxon>
        <taxon>Bacteroidota</taxon>
        <taxon>Flavobacteriia</taxon>
        <taxon>Flavobacteriales</taxon>
        <taxon>Flavobacteriaceae</taxon>
        <taxon>Lacinutrix</taxon>
    </lineage>
</organism>
<dbReference type="CDD" id="cd22332">
    <property type="entry name" value="HsdR_N"/>
    <property type="match status" value="1"/>
</dbReference>
<evidence type="ECO:0000256" key="3">
    <source>
        <dbReference type="ARBA" id="ARBA00012654"/>
    </source>
</evidence>
<evidence type="ECO:0000256" key="5">
    <source>
        <dbReference type="ARBA" id="ARBA00022741"/>
    </source>
</evidence>
<dbReference type="EMBL" id="CP113088">
    <property type="protein sequence ID" value="WAC02254.1"/>
    <property type="molecule type" value="Genomic_DNA"/>
</dbReference>
<name>A0A9E8SEE8_9FLAO</name>
<evidence type="ECO:0000256" key="8">
    <source>
        <dbReference type="ARBA" id="ARBA00022801"/>
    </source>
</evidence>
<dbReference type="InterPro" id="IPR051268">
    <property type="entry name" value="Type-I_R_enzyme_R_subunit"/>
</dbReference>
<evidence type="ECO:0000313" key="12">
    <source>
        <dbReference type="EMBL" id="WAC02254.1"/>
    </source>
</evidence>
<dbReference type="GO" id="GO:0009307">
    <property type="term" value="P:DNA restriction-modification system"/>
    <property type="evidence" value="ECO:0007669"/>
    <property type="project" value="UniProtKB-KW"/>
</dbReference>
<evidence type="ECO:0000256" key="4">
    <source>
        <dbReference type="ARBA" id="ARBA00022722"/>
    </source>
</evidence>
<dbReference type="Pfam" id="PF04313">
    <property type="entry name" value="HSDR_N"/>
    <property type="match status" value="1"/>
</dbReference>
<comment type="similarity">
    <text evidence="2">Belongs to the HsdR family.</text>
</comment>
<keyword evidence="9" id="KW-0067">ATP-binding</keyword>
<evidence type="ECO:0000256" key="2">
    <source>
        <dbReference type="ARBA" id="ARBA00008598"/>
    </source>
</evidence>
<dbReference type="Proteomes" id="UP001164705">
    <property type="component" value="Chromosome"/>
</dbReference>
<dbReference type="KEGG" id="lnu:N7U66_00260"/>
<keyword evidence="4" id="KW-0540">Nuclease</keyword>
<evidence type="ECO:0000256" key="7">
    <source>
        <dbReference type="ARBA" id="ARBA00022759"/>
    </source>
</evidence>
<keyword evidence="8" id="KW-0378">Hydrolase</keyword>
<keyword evidence="5" id="KW-0547">Nucleotide-binding</keyword>
<keyword evidence="13" id="KW-1185">Reference proteome</keyword>
<evidence type="ECO:0000256" key="10">
    <source>
        <dbReference type="ARBA" id="ARBA00023125"/>
    </source>
</evidence>
<sequence>MIFNEDSRVKIPSILHLIQLGYEYLSLKTNSWDESTNIFRSIFDEQIKKINSNLSDNDIQKVYDDISISLENEDLGRAFYNKLIDQSGVKLIDFENFDNNSFHVVTELPYQKDDESFRPDIILLINGMPLVFVEVKKPNNRNGVQDEHKRMERRFQNKKFRKFINLTQLMVFSNNMAYSDEDTQMLEGAFYSTTNYKKPIFNYFREEETFDLNKLLQPLSEYDENFVLKDTNLLSIKSNKEFQSNKSPNTATNSISTSLFQRERLKFILRYAFAYVEEEKGLEKHIMRYPQLFATKAIENKLENGIKKGIIGIRKAR</sequence>
<dbReference type="GO" id="GO:0003677">
    <property type="term" value="F:DNA binding"/>
    <property type="evidence" value="ECO:0007669"/>
    <property type="project" value="UniProtKB-KW"/>
</dbReference>